<dbReference type="CDD" id="cd00082">
    <property type="entry name" value="HisKA"/>
    <property type="match status" value="1"/>
</dbReference>
<dbReference type="InterPro" id="IPR011006">
    <property type="entry name" value="CheY-like_superfamily"/>
</dbReference>
<dbReference type="GO" id="GO:0009927">
    <property type="term" value="F:histidine phosphotransfer kinase activity"/>
    <property type="evidence" value="ECO:0007669"/>
    <property type="project" value="TreeGrafter"/>
</dbReference>
<evidence type="ECO:0000256" key="1">
    <source>
        <dbReference type="ARBA" id="ARBA00000085"/>
    </source>
</evidence>
<dbReference type="PRINTS" id="PR00344">
    <property type="entry name" value="BCTRLSENSOR"/>
</dbReference>
<dbReference type="GO" id="GO:0005886">
    <property type="term" value="C:plasma membrane"/>
    <property type="evidence" value="ECO:0007669"/>
    <property type="project" value="TreeGrafter"/>
</dbReference>
<dbReference type="PROSITE" id="PS50110">
    <property type="entry name" value="RESPONSE_REGULATORY"/>
    <property type="match status" value="1"/>
</dbReference>
<keyword evidence="6" id="KW-0902">Two-component regulatory system</keyword>
<keyword evidence="3 7" id="KW-0597">Phosphoprotein</keyword>
<dbReference type="InterPro" id="IPR005467">
    <property type="entry name" value="His_kinase_dom"/>
</dbReference>
<dbReference type="RefSeq" id="WP_096343468.1">
    <property type="nucleotide sequence ID" value="NZ_NWMW01000002.1"/>
</dbReference>
<dbReference type="PROSITE" id="PS50109">
    <property type="entry name" value="HIS_KIN"/>
    <property type="match status" value="1"/>
</dbReference>
<keyword evidence="8" id="KW-0812">Transmembrane</keyword>
<feature type="modified residue" description="4-aspartylphosphate" evidence="7">
    <location>
        <position position="964"/>
    </location>
</feature>
<dbReference type="PANTHER" id="PTHR43047">
    <property type="entry name" value="TWO-COMPONENT HISTIDINE PROTEIN KINASE"/>
    <property type="match status" value="1"/>
</dbReference>
<evidence type="ECO:0000256" key="3">
    <source>
        <dbReference type="ARBA" id="ARBA00022553"/>
    </source>
</evidence>
<feature type="domain" description="Response regulatory" evidence="10">
    <location>
        <begin position="915"/>
        <end position="1030"/>
    </location>
</feature>
<evidence type="ECO:0000256" key="4">
    <source>
        <dbReference type="ARBA" id="ARBA00022679"/>
    </source>
</evidence>
<feature type="transmembrane region" description="Helical" evidence="8">
    <location>
        <begin position="73"/>
        <end position="95"/>
    </location>
</feature>
<keyword evidence="4" id="KW-0808">Transferase</keyword>
<feature type="transmembrane region" description="Helical" evidence="8">
    <location>
        <begin position="150"/>
        <end position="168"/>
    </location>
</feature>
<feature type="transmembrane region" description="Helical" evidence="8">
    <location>
        <begin position="107"/>
        <end position="130"/>
    </location>
</feature>
<dbReference type="InterPro" id="IPR036890">
    <property type="entry name" value="HATPase_C_sf"/>
</dbReference>
<dbReference type="SUPFAM" id="SSF55874">
    <property type="entry name" value="ATPase domain of HSP90 chaperone/DNA topoisomerase II/histidine kinase"/>
    <property type="match status" value="1"/>
</dbReference>
<dbReference type="EMBL" id="NWMW01000002">
    <property type="protein sequence ID" value="PCD02090.1"/>
    <property type="molecule type" value="Genomic_DNA"/>
</dbReference>
<gene>
    <name evidence="11" type="ORF">COC42_11450</name>
</gene>
<dbReference type="SUPFAM" id="SSF52172">
    <property type="entry name" value="CheY-like"/>
    <property type="match status" value="1"/>
</dbReference>
<evidence type="ECO:0000256" key="8">
    <source>
        <dbReference type="SAM" id="Phobius"/>
    </source>
</evidence>
<dbReference type="FunFam" id="3.30.565.10:FF:000010">
    <property type="entry name" value="Sensor histidine kinase RcsC"/>
    <property type="match status" value="1"/>
</dbReference>
<evidence type="ECO:0000259" key="9">
    <source>
        <dbReference type="PROSITE" id="PS50109"/>
    </source>
</evidence>
<evidence type="ECO:0000313" key="11">
    <source>
        <dbReference type="EMBL" id="PCD02090.1"/>
    </source>
</evidence>
<feature type="transmembrane region" description="Helical" evidence="8">
    <location>
        <begin position="427"/>
        <end position="450"/>
    </location>
</feature>
<dbReference type="SMART" id="SM00387">
    <property type="entry name" value="HATPase_c"/>
    <property type="match status" value="1"/>
</dbReference>
<dbReference type="Gene3D" id="1.10.4160.10">
    <property type="entry name" value="Hydantoin permease"/>
    <property type="match status" value="1"/>
</dbReference>
<dbReference type="Pfam" id="PF00512">
    <property type="entry name" value="HisKA"/>
    <property type="match status" value="1"/>
</dbReference>
<keyword evidence="8" id="KW-0472">Membrane</keyword>
<feature type="transmembrane region" description="Helical" evidence="8">
    <location>
        <begin position="456"/>
        <end position="476"/>
    </location>
</feature>
<feature type="transmembrane region" description="Helical" evidence="8">
    <location>
        <begin position="180"/>
        <end position="197"/>
    </location>
</feature>
<evidence type="ECO:0000256" key="6">
    <source>
        <dbReference type="ARBA" id="ARBA00023012"/>
    </source>
</evidence>
<keyword evidence="5 11" id="KW-0418">Kinase</keyword>
<dbReference type="InterPro" id="IPR036097">
    <property type="entry name" value="HisK_dim/P_sf"/>
</dbReference>
<evidence type="ECO:0000313" key="12">
    <source>
        <dbReference type="Proteomes" id="UP000218366"/>
    </source>
</evidence>
<comment type="caution">
    <text evidence="11">The sequence shown here is derived from an EMBL/GenBank/DDBJ whole genome shotgun (WGS) entry which is preliminary data.</text>
</comment>
<dbReference type="CDD" id="cd00156">
    <property type="entry name" value="REC"/>
    <property type="match status" value="1"/>
</dbReference>
<feature type="transmembrane region" description="Helical" evidence="8">
    <location>
        <begin position="603"/>
        <end position="625"/>
    </location>
</feature>
<evidence type="ECO:0000256" key="5">
    <source>
        <dbReference type="ARBA" id="ARBA00022777"/>
    </source>
</evidence>
<dbReference type="Proteomes" id="UP000218366">
    <property type="component" value="Unassembled WGS sequence"/>
</dbReference>
<dbReference type="Gene3D" id="3.30.565.10">
    <property type="entry name" value="Histidine kinase-like ATPase, C-terminal domain"/>
    <property type="match status" value="1"/>
</dbReference>
<feature type="transmembrane region" description="Helical" evidence="8">
    <location>
        <begin position="568"/>
        <end position="591"/>
    </location>
</feature>
<feature type="transmembrane region" description="Helical" evidence="8">
    <location>
        <begin position="360"/>
        <end position="379"/>
    </location>
</feature>
<dbReference type="CDD" id="cd16922">
    <property type="entry name" value="HATPase_EvgS-ArcB-TorS-like"/>
    <property type="match status" value="1"/>
</dbReference>
<dbReference type="OrthoDB" id="9801651at2"/>
<feature type="transmembrane region" description="Helical" evidence="8">
    <location>
        <begin position="258"/>
        <end position="283"/>
    </location>
</feature>
<dbReference type="SUPFAM" id="SSF47384">
    <property type="entry name" value="Homodimeric domain of signal transducing histidine kinase"/>
    <property type="match status" value="1"/>
</dbReference>
<feature type="transmembrane region" description="Helical" evidence="8">
    <location>
        <begin position="217"/>
        <end position="237"/>
    </location>
</feature>
<reference evidence="11 12" key="1">
    <citation type="submission" date="2017-09" db="EMBL/GenBank/DDBJ databases">
        <title>Sphingomonas spermidinifaciens 9NM-10, whole genome shotgun sequence.</title>
        <authorList>
            <person name="Feng G."/>
            <person name="Zhu H."/>
        </authorList>
    </citation>
    <scope>NUCLEOTIDE SEQUENCE [LARGE SCALE GENOMIC DNA]</scope>
    <source>
        <strain evidence="11 12">9NM-10</strain>
    </source>
</reference>
<protein>
    <recommendedName>
        <fullName evidence="2">histidine kinase</fullName>
        <ecNumber evidence="2">2.7.13.3</ecNumber>
    </recommendedName>
</protein>
<dbReference type="Pfam" id="PF00072">
    <property type="entry name" value="Response_reg"/>
    <property type="match status" value="1"/>
</dbReference>
<evidence type="ECO:0000256" key="2">
    <source>
        <dbReference type="ARBA" id="ARBA00012438"/>
    </source>
</evidence>
<dbReference type="Gene3D" id="1.10.287.130">
    <property type="match status" value="1"/>
</dbReference>
<accession>A0A2A4B1Z0</accession>
<evidence type="ECO:0000256" key="7">
    <source>
        <dbReference type="PROSITE-ProRule" id="PRU00169"/>
    </source>
</evidence>
<dbReference type="EC" id="2.7.13.3" evidence="2"/>
<dbReference type="Gene3D" id="3.40.50.2300">
    <property type="match status" value="1"/>
</dbReference>
<evidence type="ECO:0000259" key="10">
    <source>
        <dbReference type="PROSITE" id="PS50110"/>
    </source>
</evidence>
<dbReference type="InterPro" id="IPR003661">
    <property type="entry name" value="HisK_dim/P_dom"/>
</dbReference>
<feature type="transmembrane region" description="Helical" evidence="8">
    <location>
        <begin position="303"/>
        <end position="328"/>
    </location>
</feature>
<dbReference type="Pfam" id="PF02518">
    <property type="entry name" value="HATPase_c"/>
    <property type="match status" value="1"/>
</dbReference>
<feature type="domain" description="Histidine kinase" evidence="9">
    <location>
        <begin position="677"/>
        <end position="892"/>
    </location>
</feature>
<dbReference type="InterPro" id="IPR004358">
    <property type="entry name" value="Sig_transdc_His_kin-like_C"/>
</dbReference>
<dbReference type="PANTHER" id="PTHR43047:SF72">
    <property type="entry name" value="OSMOSENSING HISTIDINE PROTEIN KINASE SLN1"/>
    <property type="match status" value="1"/>
</dbReference>
<organism evidence="11 12">
    <name type="scientific">Sphingomonas spermidinifaciens</name>
    <dbReference type="NCBI Taxonomy" id="1141889"/>
    <lineage>
        <taxon>Bacteria</taxon>
        <taxon>Pseudomonadati</taxon>
        <taxon>Pseudomonadota</taxon>
        <taxon>Alphaproteobacteria</taxon>
        <taxon>Sphingomonadales</taxon>
        <taxon>Sphingomonadaceae</taxon>
        <taxon>Sphingomonas</taxon>
    </lineage>
</organism>
<sequence length="1118" mass="120565">MSATDYVLREKRLYNKWAASQTMEDYALRYTADRGRRWSARAVANTAIGATAFLACEAIGAAITLTYGFANSVAAIGAAVILMFVIGFPIAVQAARQGLDIDLLTRGAGFGYLGSTVTSLIYASFTFLLFSVEGMIMAGALTAMTGMPLWLAYLLSALAVIPIAMYGMSAITRFQGATQAGWLILQLLPIAYILWLGPAELSDWARFTGAFGAPGGGVDLVYFGFAFSTLLSLLPQIGEQADYLRFLPARATVGRTRWWAAVLAGGPGWTLIGGIKLLLGSWLAHRLIESGANAADASSPAAMFHWVFTAMSGQPGAALIVTGLFVIVCQLKINVTNAYAGSIAWSNFFSRLTHQHPGRVVWLVFNVLLALLLMEIGIFDTIEAVLILYATLAAGWIGALAADLMISKPLKLSPAGIEFKRAHLYDLNPVGIGAMLLAIAVSSLAHVGVFGPLARAFAPVIGLGVAFTTAPVLALLTHGRWYIARRTHWQGDGGERTCIICENSFQLADMAHCPMYAAPICSLCCTLEARCHDRCKRDSRATQQLARWIERALPGLAARHVHTPTGQFVVVMSVITLANAGLFGTLYWHFAARTLSGSAVGDLFLAIFILLTLAGGVIAWIVVLAHQSRRAAMQESEHHVQELMREIDAHVRTDAELQRAKEVAESANAAKSRYLVSVSHEIRSPLNSIYGYAQLMERGHDVAPGEAAKVIRRSAEHLTNLVEGLLDISQVESGVLRIASETVRLPAFLDQIANMFRPQAQAKGIEFRYERPASLPDMVRTDQKRLRQILINLLSNAVKFTRAGSVTLRVTYRSQLATFEILDTGIGIAPEDVERIFEPFERGGNEHAQRQKGVGLGLSITQALVRIMGGDIAVRSEAGTGTCFTVRLMMGQVAGSAADAPSPARLSGYEGRRRRVLLIDDDEHQIAVLRGLLEPLDFTVDEATSGAAGLELAAAELPDIVLLDISMPGESGWDVAARLRERLGKAVRIVMVSANAHEFNRGGDGYAAHDRFLMKPVDLDALLEVLADQLDIRWTGEPAEPAMPPVEAAPRIVLPAGALPILAEIEDKAVIGHVRGIEASIRTLEQTVPAAAPLATALLGYLDRFDLKGLIAAVRTAK</sequence>
<proteinExistence type="predicted"/>
<dbReference type="SMART" id="SM00388">
    <property type="entry name" value="HisKA"/>
    <property type="match status" value="1"/>
</dbReference>
<dbReference type="AlphaFoldDB" id="A0A2A4B1Z0"/>
<name>A0A2A4B1Z0_9SPHN</name>
<feature type="transmembrane region" description="Helical" evidence="8">
    <location>
        <begin position="385"/>
        <end position="406"/>
    </location>
</feature>
<comment type="catalytic activity">
    <reaction evidence="1">
        <text>ATP + protein L-histidine = ADP + protein N-phospho-L-histidine.</text>
        <dbReference type="EC" id="2.7.13.3"/>
    </reaction>
</comment>
<dbReference type="InterPro" id="IPR003594">
    <property type="entry name" value="HATPase_dom"/>
</dbReference>
<dbReference type="GO" id="GO:0000155">
    <property type="term" value="F:phosphorelay sensor kinase activity"/>
    <property type="evidence" value="ECO:0007669"/>
    <property type="project" value="InterPro"/>
</dbReference>
<keyword evidence="12" id="KW-1185">Reference proteome</keyword>
<keyword evidence="8" id="KW-1133">Transmembrane helix</keyword>
<dbReference type="SMART" id="SM00448">
    <property type="entry name" value="REC"/>
    <property type="match status" value="1"/>
</dbReference>
<feature type="transmembrane region" description="Helical" evidence="8">
    <location>
        <begin position="42"/>
        <end position="67"/>
    </location>
</feature>
<dbReference type="InterPro" id="IPR001789">
    <property type="entry name" value="Sig_transdc_resp-reg_receiver"/>
</dbReference>